<evidence type="ECO:0000313" key="2">
    <source>
        <dbReference type="EMBL" id="MBK7955902.1"/>
    </source>
</evidence>
<feature type="region of interest" description="Disordered" evidence="1">
    <location>
        <begin position="43"/>
        <end position="68"/>
    </location>
</feature>
<gene>
    <name evidence="2" type="ORF">IPK02_19265</name>
</gene>
<sequence length="142" mass="15757">MPKGISERWEMRRREWESELQAQEEAVSEVAVIGVSLDGVMAPMKDGQREAKREQSRQEGKQVSGPAGYREVGCGTVSLYDVKASVCARCVLRACRSRKGVLKRQLAAEVEHALKQYPNVPLVKVADGARDNPRICLTESKS</sequence>
<name>A0A935W576_9PROT</name>
<evidence type="ECO:0000313" key="3">
    <source>
        <dbReference type="Proteomes" id="UP000706151"/>
    </source>
</evidence>
<proteinExistence type="predicted"/>
<protein>
    <submittedName>
        <fullName evidence="2">Uncharacterized protein</fullName>
    </submittedName>
</protein>
<reference evidence="2 3" key="1">
    <citation type="submission" date="2020-10" db="EMBL/GenBank/DDBJ databases">
        <title>Connecting structure to function with the recovery of over 1000 high-quality activated sludge metagenome-assembled genomes encoding full-length rRNA genes using long-read sequencing.</title>
        <authorList>
            <person name="Singleton C.M."/>
            <person name="Petriglieri F."/>
            <person name="Kristensen J.M."/>
            <person name="Kirkegaard R.H."/>
            <person name="Michaelsen T.Y."/>
            <person name="Andersen M.H."/>
            <person name="Karst S.M."/>
            <person name="Dueholm M.S."/>
            <person name="Nielsen P.H."/>
            <person name="Albertsen M."/>
        </authorList>
    </citation>
    <scope>NUCLEOTIDE SEQUENCE [LARGE SCALE GENOMIC DNA]</scope>
    <source>
        <strain evidence="2">Fred_18-Q3-R57-64_BAT3C.720</strain>
    </source>
</reference>
<evidence type="ECO:0000256" key="1">
    <source>
        <dbReference type="SAM" id="MobiDB-lite"/>
    </source>
</evidence>
<organism evidence="2 3">
    <name type="scientific">Candidatus Accumulibacter affinis</name>
    <dbReference type="NCBI Taxonomy" id="2954384"/>
    <lineage>
        <taxon>Bacteria</taxon>
        <taxon>Pseudomonadati</taxon>
        <taxon>Pseudomonadota</taxon>
        <taxon>Betaproteobacteria</taxon>
        <taxon>Candidatus Accumulibacter</taxon>
    </lineage>
</organism>
<accession>A0A935W576</accession>
<comment type="caution">
    <text evidence="2">The sequence shown here is derived from an EMBL/GenBank/DDBJ whole genome shotgun (WGS) entry which is preliminary data.</text>
</comment>
<dbReference type="AlphaFoldDB" id="A0A935W576"/>
<dbReference type="Proteomes" id="UP000706151">
    <property type="component" value="Unassembled WGS sequence"/>
</dbReference>
<feature type="compositionally biased region" description="Basic and acidic residues" evidence="1">
    <location>
        <begin position="46"/>
        <end position="60"/>
    </location>
</feature>
<dbReference type="EMBL" id="JADJOT010000011">
    <property type="protein sequence ID" value="MBK7955902.1"/>
    <property type="molecule type" value="Genomic_DNA"/>
</dbReference>